<accession>A0ABP7CGT0</accession>
<dbReference type="Pfam" id="PF14742">
    <property type="entry name" value="GDE_N_bis"/>
    <property type="match status" value="1"/>
</dbReference>
<keyword evidence="4" id="KW-1185">Reference proteome</keyword>
<name>A0ABP7CGT0_9MICC</name>
<evidence type="ECO:0000259" key="2">
    <source>
        <dbReference type="Pfam" id="PF22422"/>
    </source>
</evidence>
<dbReference type="Gene3D" id="1.50.10.10">
    <property type="match status" value="1"/>
</dbReference>
<dbReference type="InterPro" id="IPR054491">
    <property type="entry name" value="MGH1-like_GH"/>
</dbReference>
<dbReference type="RefSeq" id="WP_345151517.1">
    <property type="nucleotide sequence ID" value="NZ_BAABEO010000019.1"/>
</dbReference>
<protein>
    <submittedName>
        <fullName evidence="3">Glycogen debranching N-terminal domain-containing protein</fullName>
    </submittedName>
</protein>
<feature type="domain" description="Putative glycogen debranching enzyme N-terminal" evidence="1">
    <location>
        <begin position="20"/>
        <end position="200"/>
    </location>
</feature>
<proteinExistence type="predicted"/>
<feature type="domain" description="Mannosylglycerate hydrolase MGH1-like glycoside hydrolase" evidence="2">
    <location>
        <begin position="418"/>
        <end position="605"/>
    </location>
</feature>
<reference evidence="4" key="1">
    <citation type="journal article" date="2019" name="Int. J. Syst. Evol. Microbiol.">
        <title>The Global Catalogue of Microorganisms (GCM) 10K type strain sequencing project: providing services to taxonomists for standard genome sequencing and annotation.</title>
        <authorList>
            <consortium name="The Broad Institute Genomics Platform"/>
            <consortium name="The Broad Institute Genome Sequencing Center for Infectious Disease"/>
            <person name="Wu L."/>
            <person name="Ma J."/>
        </authorList>
    </citation>
    <scope>NUCLEOTIDE SEQUENCE [LARGE SCALE GENOMIC DNA]</scope>
    <source>
        <strain evidence="4">JCM 30742</strain>
    </source>
</reference>
<organism evidence="3 4">
    <name type="scientific">Arthrobacter ginkgonis</name>
    <dbReference type="NCBI Taxonomy" id="1630594"/>
    <lineage>
        <taxon>Bacteria</taxon>
        <taxon>Bacillati</taxon>
        <taxon>Actinomycetota</taxon>
        <taxon>Actinomycetes</taxon>
        <taxon>Micrococcales</taxon>
        <taxon>Micrococcaceae</taxon>
        <taxon>Arthrobacter</taxon>
    </lineage>
</organism>
<dbReference type="InterPro" id="IPR032856">
    <property type="entry name" value="GDE_N_bis"/>
</dbReference>
<dbReference type="Pfam" id="PF22422">
    <property type="entry name" value="MGH1-like_GH"/>
    <property type="match status" value="1"/>
</dbReference>
<comment type="caution">
    <text evidence="3">The sequence shown here is derived from an EMBL/GenBank/DDBJ whole genome shotgun (WGS) entry which is preliminary data.</text>
</comment>
<dbReference type="InterPro" id="IPR008928">
    <property type="entry name" value="6-hairpin_glycosidase_sf"/>
</dbReference>
<sequence>MAGWNADNAAGPMGAGAVTLVEGSSFCISQQSGDIVPHHPHGVFFQDTRIVSDWRLTINGKPLEPLAGWNRAPYQGIFVGRAARADGRADSPLTVERRRLIGAGILEEITVRNYALEPARCVVALSVDADFADLFEVKDGRARRQWEQARRSGRGEVSIEGRWQGVRKGVVVRAPEADVGPEGLLFRGMIPAHGEWTVQVTVTPLLDGRPAAPPVEYSPDTVTPQDRRQQAWTASITATRLGSSSVTRTIERSHDDMGALRIVDPENPDRTVVAAGAPWFMALFGRDSLLASCMLVPINPSLALGTLQTLASRQGKVVDPLTEEQPGRILHEVRLGVGTGLALGGKSAYYGTADATPLFVTLLGEVGRWGVAADAVEALVPNADRALEWIRDYGDRDGDGFVEYERLNDQGLVNQGWKDSWDGINFADGRLAEAPIALCEVQGYVYSAYIARAWMAYDAGDLALAAELRDRAVRLKEEFNRRFWLPERGYYAIALDRDKRPVDACASNMGHCLWSGIVDRDKAASVVRRLMSPEMFSGWGVRTLATDMGAYNPVSYHNGSVWPHDNALIVAGLMRYGFVKEAQRLAVALMEAAEITDNRLPELFCGFTRSEYPAPVPYPTSCSPQAWASAAPVMIVRSLLSYGADVPRGGVWVDPHLPEEWGDLHTENLPLGTTRLILDVSGPRASISGLPPGIVLHRSPRPPLEDLLELVRLTPKR</sequence>
<evidence type="ECO:0000313" key="3">
    <source>
        <dbReference type="EMBL" id="GAA3688481.1"/>
    </source>
</evidence>
<evidence type="ECO:0000313" key="4">
    <source>
        <dbReference type="Proteomes" id="UP001500752"/>
    </source>
</evidence>
<dbReference type="SUPFAM" id="SSF48208">
    <property type="entry name" value="Six-hairpin glycosidases"/>
    <property type="match status" value="1"/>
</dbReference>
<dbReference type="InterPro" id="IPR012341">
    <property type="entry name" value="6hp_glycosidase-like_sf"/>
</dbReference>
<gene>
    <name evidence="3" type="ORF">GCM10023081_27270</name>
</gene>
<dbReference type="EMBL" id="BAABEO010000019">
    <property type="protein sequence ID" value="GAA3688481.1"/>
    <property type="molecule type" value="Genomic_DNA"/>
</dbReference>
<dbReference type="Proteomes" id="UP001500752">
    <property type="component" value="Unassembled WGS sequence"/>
</dbReference>
<evidence type="ECO:0000259" key="1">
    <source>
        <dbReference type="Pfam" id="PF14742"/>
    </source>
</evidence>